<dbReference type="SUPFAM" id="SSF50494">
    <property type="entry name" value="Trypsin-like serine proteases"/>
    <property type="match status" value="1"/>
</dbReference>
<dbReference type="EMBL" id="CP017637">
    <property type="protein sequence ID" value="APG09802.1"/>
    <property type="molecule type" value="Genomic_DNA"/>
</dbReference>
<feature type="domain" description="PDZ" evidence="6">
    <location>
        <begin position="260"/>
        <end position="345"/>
    </location>
</feature>
<dbReference type="Pfam" id="PF13180">
    <property type="entry name" value="PDZ_2"/>
    <property type="match status" value="1"/>
</dbReference>
<evidence type="ECO:0000313" key="8">
    <source>
        <dbReference type="Proteomes" id="UP000181962"/>
    </source>
</evidence>
<dbReference type="FunFam" id="2.40.10.10:FF:000001">
    <property type="entry name" value="Periplasmic serine protease DegS"/>
    <property type="match status" value="1"/>
</dbReference>
<dbReference type="PANTHER" id="PTHR43343:SF3">
    <property type="entry name" value="PROTEASE DO-LIKE 8, CHLOROPLASTIC"/>
    <property type="match status" value="1"/>
</dbReference>
<gene>
    <name evidence="7" type="ORF">BKD09_15795</name>
</gene>
<dbReference type="AlphaFoldDB" id="A0A1L3F984"/>
<protein>
    <submittedName>
        <fullName evidence="7">Serine protease</fullName>
    </submittedName>
</protein>
<dbReference type="InterPro" id="IPR001940">
    <property type="entry name" value="Peptidase_S1C"/>
</dbReference>
<reference evidence="7 8" key="1">
    <citation type="submission" date="2016-11" db="EMBL/GenBank/DDBJ databases">
        <title>Complete Genome Sequence of Bradyrhizobium sp. strain J5, an isolated from soybean nodule in Hokkaido.</title>
        <authorList>
            <person name="Kanehara K."/>
        </authorList>
    </citation>
    <scope>NUCLEOTIDE SEQUENCE [LARGE SCALE GENOMIC DNA]</scope>
    <source>
        <strain evidence="7 8">J5</strain>
    </source>
</reference>
<keyword evidence="5" id="KW-0732">Signal</keyword>
<keyword evidence="3" id="KW-0378">Hydrolase</keyword>
<dbReference type="PANTHER" id="PTHR43343">
    <property type="entry name" value="PEPTIDASE S12"/>
    <property type="match status" value="1"/>
</dbReference>
<evidence type="ECO:0000256" key="2">
    <source>
        <dbReference type="ARBA" id="ARBA00022670"/>
    </source>
</evidence>
<evidence type="ECO:0000259" key="6">
    <source>
        <dbReference type="PROSITE" id="PS50106"/>
    </source>
</evidence>
<dbReference type="PROSITE" id="PS50106">
    <property type="entry name" value="PDZ"/>
    <property type="match status" value="1"/>
</dbReference>
<sequence>MVHKMKNGRVIQLALLVLTLTFGAPSLATAQVPDLKTGAPIPTLAPLVRQVTPAVVNISVHGRVREDNPLYRDPVFREFFDVPKQIEKEVNATGSGVIVDALRGFVLTNNHVVEGTSTVQVTTKEGRQFSAKVIGRDPPTDVAVLQIQSPVGLKALAFGDSDALEVGDFVLAIGNPFGLGQTVTSGLVSALGRTGLGKQGYEDFIQTDAAINPGNSGGALVSLRGELVGINSAIISPAGGNVGIGFAIPANMARRVMEQIIATGHVERGHIGVSLQDPRLSGARAEGALIAEVLPNSPAEMAGLRKGDIVTMADDRPIRSAAQLRNKVGLARVGQELKLTLHRREGTSIVVVKVAPRMERGAAVTPGDFGLTSRRLSAGLTAPNFSAAPAYATDGHLLGLSRAA</sequence>
<dbReference type="InterPro" id="IPR001478">
    <property type="entry name" value="PDZ"/>
</dbReference>
<evidence type="ECO:0000256" key="3">
    <source>
        <dbReference type="ARBA" id="ARBA00022801"/>
    </source>
</evidence>
<dbReference type="GO" id="GO:0004252">
    <property type="term" value="F:serine-type endopeptidase activity"/>
    <property type="evidence" value="ECO:0007669"/>
    <property type="project" value="InterPro"/>
</dbReference>
<evidence type="ECO:0000313" key="7">
    <source>
        <dbReference type="EMBL" id="APG09802.1"/>
    </source>
</evidence>
<evidence type="ECO:0000256" key="1">
    <source>
        <dbReference type="ARBA" id="ARBA00010541"/>
    </source>
</evidence>
<dbReference type="Pfam" id="PF13365">
    <property type="entry name" value="Trypsin_2"/>
    <property type="match status" value="1"/>
</dbReference>
<dbReference type="PRINTS" id="PR00834">
    <property type="entry name" value="PROTEASES2C"/>
</dbReference>
<accession>A0A1L3F984</accession>
<feature type="chain" id="PRO_5013063560" evidence="5">
    <location>
        <begin position="31"/>
        <end position="404"/>
    </location>
</feature>
<evidence type="ECO:0000256" key="4">
    <source>
        <dbReference type="ARBA" id="ARBA00022825"/>
    </source>
</evidence>
<name>A0A1L3F984_BRAJP</name>
<dbReference type="SMART" id="SM00228">
    <property type="entry name" value="PDZ"/>
    <property type="match status" value="1"/>
</dbReference>
<dbReference type="Gene3D" id="2.40.10.120">
    <property type="match status" value="1"/>
</dbReference>
<dbReference type="InterPro" id="IPR051201">
    <property type="entry name" value="Chloro_Bact_Ser_Proteases"/>
</dbReference>
<dbReference type="RefSeq" id="WP_420480979.1">
    <property type="nucleotide sequence ID" value="NZ_CP017637.1"/>
</dbReference>
<dbReference type="Gene3D" id="2.30.42.10">
    <property type="match status" value="1"/>
</dbReference>
<dbReference type="InterPro" id="IPR009003">
    <property type="entry name" value="Peptidase_S1_PA"/>
</dbReference>
<proteinExistence type="inferred from homology"/>
<dbReference type="SUPFAM" id="SSF50156">
    <property type="entry name" value="PDZ domain-like"/>
    <property type="match status" value="1"/>
</dbReference>
<keyword evidence="2 7" id="KW-0645">Protease</keyword>
<organism evidence="7 8">
    <name type="scientific">Bradyrhizobium japonicum</name>
    <dbReference type="NCBI Taxonomy" id="375"/>
    <lineage>
        <taxon>Bacteria</taxon>
        <taxon>Pseudomonadati</taxon>
        <taxon>Pseudomonadota</taxon>
        <taxon>Alphaproteobacteria</taxon>
        <taxon>Hyphomicrobiales</taxon>
        <taxon>Nitrobacteraceae</taxon>
        <taxon>Bradyrhizobium</taxon>
    </lineage>
</organism>
<dbReference type="GO" id="GO:0006508">
    <property type="term" value="P:proteolysis"/>
    <property type="evidence" value="ECO:0007669"/>
    <property type="project" value="UniProtKB-KW"/>
</dbReference>
<dbReference type="InterPro" id="IPR036034">
    <property type="entry name" value="PDZ_sf"/>
</dbReference>
<evidence type="ECO:0000256" key="5">
    <source>
        <dbReference type="SAM" id="SignalP"/>
    </source>
</evidence>
<keyword evidence="4" id="KW-0720">Serine protease</keyword>
<comment type="similarity">
    <text evidence="1">Belongs to the peptidase S1C family.</text>
</comment>
<dbReference type="Proteomes" id="UP000181962">
    <property type="component" value="Chromosome"/>
</dbReference>
<feature type="signal peptide" evidence="5">
    <location>
        <begin position="1"/>
        <end position="30"/>
    </location>
</feature>